<sequence length="133" mass="15575">MRNIISIGFRKDKELSKDVLMSLFHTPEIGCEYNEEKDVFEIFEKKCVKPNYEKEQIRHERLYKRNRLGKPNTGKASLEFTFAGGKKRYIDLDMDINGKEDIDVSVNKVLAKLREKMTVILEEESPKESIALF</sequence>
<accession>K5D8R7</accession>
<dbReference type="AlphaFoldDB" id="K5D8R7"/>
<evidence type="ECO:0000313" key="2">
    <source>
        <dbReference type="Proteomes" id="UP000007995"/>
    </source>
</evidence>
<proteinExistence type="predicted"/>
<dbReference type="EMBL" id="AGXW01000014">
    <property type="protein sequence ID" value="EKJ89318.1"/>
    <property type="molecule type" value="Genomic_DNA"/>
</dbReference>
<organism evidence="1 2">
    <name type="scientific">Bacteroides finegoldii CL09T03C10</name>
    <dbReference type="NCBI Taxonomy" id="997888"/>
    <lineage>
        <taxon>Bacteria</taxon>
        <taxon>Pseudomonadati</taxon>
        <taxon>Bacteroidota</taxon>
        <taxon>Bacteroidia</taxon>
        <taxon>Bacteroidales</taxon>
        <taxon>Bacteroidaceae</taxon>
        <taxon>Bacteroides</taxon>
    </lineage>
</organism>
<dbReference type="Proteomes" id="UP000007995">
    <property type="component" value="Unassembled WGS sequence"/>
</dbReference>
<reference evidence="1 2" key="1">
    <citation type="submission" date="2012-02" db="EMBL/GenBank/DDBJ databases">
        <title>The Genome Sequence of Bacteroides finegoldii CL09T03C10.</title>
        <authorList>
            <consortium name="The Broad Institute Genome Sequencing Platform"/>
            <person name="Earl A."/>
            <person name="Ward D."/>
            <person name="Feldgarden M."/>
            <person name="Gevers D."/>
            <person name="Zitomersky N.L."/>
            <person name="Coyne M.J."/>
            <person name="Comstock L.E."/>
            <person name="Young S.K."/>
            <person name="Zeng Q."/>
            <person name="Gargeya S."/>
            <person name="Fitzgerald M."/>
            <person name="Haas B."/>
            <person name="Abouelleil A."/>
            <person name="Alvarado L."/>
            <person name="Arachchi H.M."/>
            <person name="Berlin A."/>
            <person name="Chapman S.B."/>
            <person name="Gearin G."/>
            <person name="Goldberg J."/>
            <person name="Griggs A."/>
            <person name="Gujja S."/>
            <person name="Hansen M."/>
            <person name="Heiman D."/>
            <person name="Howarth C."/>
            <person name="Larimer J."/>
            <person name="Lui A."/>
            <person name="MacDonald P.J.P."/>
            <person name="McCowen C."/>
            <person name="Montmayeur A."/>
            <person name="Murphy C."/>
            <person name="Neiman D."/>
            <person name="Pearson M."/>
            <person name="Priest M."/>
            <person name="Roberts A."/>
            <person name="Saif S."/>
            <person name="Shea T."/>
            <person name="Sisk P."/>
            <person name="Stolte C."/>
            <person name="Sykes S."/>
            <person name="Wortman J."/>
            <person name="Nusbaum C."/>
            <person name="Birren B."/>
        </authorList>
    </citation>
    <scope>NUCLEOTIDE SEQUENCE [LARGE SCALE GENOMIC DNA]</scope>
    <source>
        <strain evidence="1 2">CL09T03C10</strain>
    </source>
</reference>
<comment type="caution">
    <text evidence="1">The sequence shown here is derived from an EMBL/GenBank/DDBJ whole genome shotgun (WGS) entry which is preliminary data.</text>
</comment>
<evidence type="ECO:0000313" key="1">
    <source>
        <dbReference type="EMBL" id="EKJ89318.1"/>
    </source>
</evidence>
<dbReference type="RefSeq" id="WP_007767416.1">
    <property type="nucleotide sequence ID" value="NZ_AKBZ01000006.1"/>
</dbReference>
<protein>
    <submittedName>
        <fullName evidence="1">Uncharacterized protein</fullName>
    </submittedName>
</protein>
<gene>
    <name evidence="1" type="ORF">HMPREF1057_04071</name>
</gene>
<dbReference type="HOGENOM" id="CLU_1902464_0_0_10"/>
<name>K5D8R7_9BACE</name>